<evidence type="ECO:0008006" key="3">
    <source>
        <dbReference type="Google" id="ProtNLM"/>
    </source>
</evidence>
<dbReference type="AlphaFoldDB" id="B8CCT6"/>
<protein>
    <recommendedName>
        <fullName evidence="3">Thioredoxin domain-containing protein</fullName>
    </recommendedName>
</protein>
<evidence type="ECO:0000313" key="2">
    <source>
        <dbReference type="Proteomes" id="UP000001449"/>
    </source>
</evidence>
<dbReference type="EMBL" id="CM000649">
    <property type="protein sequence ID" value="EED89005.1"/>
    <property type="molecule type" value="Genomic_DNA"/>
</dbReference>
<dbReference type="KEGG" id="tps:THAPSDRAFT_9972"/>
<name>B8CCT6_THAPS</name>
<sequence>MNLAYEFPLLIDPLSVAPLICSQLLMQHQMMKEELTRIRPILDTMGPLVSSSASSIAKDEEDDEDCNVEDIIESSNCVDGPRGGEYTATNVSIDTTTTNDANENETEETTLKPLGIPIFHVNTNRFPQVGARNKIRGLPTLVLFLKGVEVWRGEGMVTGEDMLKCIDEALENGLDSVAALEEIDLKGGVNGDAKDMVVKRKGRRLGG</sequence>
<gene>
    <name evidence="1" type="ORF">THAPSDRAFT_9972</name>
</gene>
<organism evidence="1 2">
    <name type="scientific">Thalassiosira pseudonana</name>
    <name type="common">Marine diatom</name>
    <name type="synonym">Cyclotella nana</name>
    <dbReference type="NCBI Taxonomy" id="35128"/>
    <lineage>
        <taxon>Eukaryota</taxon>
        <taxon>Sar</taxon>
        <taxon>Stramenopiles</taxon>
        <taxon>Ochrophyta</taxon>
        <taxon>Bacillariophyta</taxon>
        <taxon>Coscinodiscophyceae</taxon>
        <taxon>Thalassiosirophycidae</taxon>
        <taxon>Thalassiosirales</taxon>
        <taxon>Thalassiosiraceae</taxon>
        <taxon>Thalassiosira</taxon>
    </lineage>
</organism>
<dbReference type="InParanoid" id="B8CCT6"/>
<dbReference type="Proteomes" id="UP000001449">
    <property type="component" value="Chromosome 14"/>
</dbReference>
<dbReference type="PaxDb" id="35128-Thaps9972"/>
<dbReference type="HOGENOM" id="CLU_1328728_0_0_1"/>
<dbReference type="Gene3D" id="3.40.30.10">
    <property type="entry name" value="Glutaredoxin"/>
    <property type="match status" value="1"/>
</dbReference>
<dbReference type="RefSeq" id="XP_002293996.1">
    <property type="nucleotide sequence ID" value="XM_002293960.1"/>
</dbReference>
<proteinExistence type="predicted"/>
<evidence type="ECO:0000313" key="1">
    <source>
        <dbReference type="EMBL" id="EED89005.1"/>
    </source>
</evidence>
<reference evidence="1 2" key="2">
    <citation type="journal article" date="2008" name="Nature">
        <title>The Phaeodactylum genome reveals the evolutionary history of diatom genomes.</title>
        <authorList>
            <person name="Bowler C."/>
            <person name="Allen A.E."/>
            <person name="Badger J.H."/>
            <person name="Grimwood J."/>
            <person name="Jabbari K."/>
            <person name="Kuo A."/>
            <person name="Maheswari U."/>
            <person name="Martens C."/>
            <person name="Maumus F."/>
            <person name="Otillar R.P."/>
            <person name="Rayko E."/>
            <person name="Salamov A."/>
            <person name="Vandepoele K."/>
            <person name="Beszteri B."/>
            <person name="Gruber A."/>
            <person name="Heijde M."/>
            <person name="Katinka M."/>
            <person name="Mock T."/>
            <person name="Valentin K."/>
            <person name="Verret F."/>
            <person name="Berges J.A."/>
            <person name="Brownlee C."/>
            <person name="Cadoret J.P."/>
            <person name="Chiovitti A."/>
            <person name="Choi C.J."/>
            <person name="Coesel S."/>
            <person name="De Martino A."/>
            <person name="Detter J.C."/>
            <person name="Durkin C."/>
            <person name="Falciatore A."/>
            <person name="Fournet J."/>
            <person name="Haruta M."/>
            <person name="Huysman M.J."/>
            <person name="Jenkins B.D."/>
            <person name="Jiroutova K."/>
            <person name="Jorgensen R.E."/>
            <person name="Joubert Y."/>
            <person name="Kaplan A."/>
            <person name="Kroger N."/>
            <person name="Kroth P.G."/>
            <person name="La Roche J."/>
            <person name="Lindquist E."/>
            <person name="Lommer M."/>
            <person name="Martin-Jezequel V."/>
            <person name="Lopez P.J."/>
            <person name="Lucas S."/>
            <person name="Mangogna M."/>
            <person name="McGinnis K."/>
            <person name="Medlin L.K."/>
            <person name="Montsant A."/>
            <person name="Oudot-Le Secq M.P."/>
            <person name="Napoli C."/>
            <person name="Obornik M."/>
            <person name="Parker M.S."/>
            <person name="Petit J.L."/>
            <person name="Porcel B.M."/>
            <person name="Poulsen N."/>
            <person name="Robison M."/>
            <person name="Rychlewski L."/>
            <person name="Rynearson T.A."/>
            <person name="Schmutz J."/>
            <person name="Shapiro H."/>
            <person name="Siaut M."/>
            <person name="Stanley M."/>
            <person name="Sussman M.R."/>
            <person name="Taylor A.R."/>
            <person name="Vardi A."/>
            <person name="von Dassow P."/>
            <person name="Vyverman W."/>
            <person name="Willis A."/>
            <person name="Wyrwicz L.S."/>
            <person name="Rokhsar D.S."/>
            <person name="Weissenbach J."/>
            <person name="Armbrust E.V."/>
            <person name="Green B.R."/>
            <person name="Van de Peer Y."/>
            <person name="Grigoriev I.V."/>
        </authorList>
    </citation>
    <scope>NUCLEOTIDE SEQUENCE [LARGE SCALE GENOMIC DNA]</scope>
    <source>
        <strain evidence="1 2">CCMP1335</strain>
    </source>
</reference>
<keyword evidence="2" id="KW-1185">Reference proteome</keyword>
<dbReference type="InterPro" id="IPR036249">
    <property type="entry name" value="Thioredoxin-like_sf"/>
</dbReference>
<dbReference type="GeneID" id="7451587"/>
<dbReference type="CDD" id="cd02947">
    <property type="entry name" value="TRX_family"/>
    <property type="match status" value="1"/>
</dbReference>
<reference evidence="1 2" key="1">
    <citation type="journal article" date="2004" name="Science">
        <title>The genome of the diatom Thalassiosira pseudonana: ecology, evolution, and metabolism.</title>
        <authorList>
            <person name="Armbrust E.V."/>
            <person name="Berges J.A."/>
            <person name="Bowler C."/>
            <person name="Green B.R."/>
            <person name="Martinez D."/>
            <person name="Putnam N.H."/>
            <person name="Zhou S."/>
            <person name="Allen A.E."/>
            <person name="Apt K.E."/>
            <person name="Bechner M."/>
            <person name="Brzezinski M.A."/>
            <person name="Chaal B.K."/>
            <person name="Chiovitti A."/>
            <person name="Davis A.K."/>
            <person name="Demarest M.S."/>
            <person name="Detter J.C."/>
            <person name="Glavina T."/>
            <person name="Goodstein D."/>
            <person name="Hadi M.Z."/>
            <person name="Hellsten U."/>
            <person name="Hildebrand M."/>
            <person name="Jenkins B.D."/>
            <person name="Jurka J."/>
            <person name="Kapitonov V.V."/>
            <person name="Kroger N."/>
            <person name="Lau W.W."/>
            <person name="Lane T.W."/>
            <person name="Larimer F.W."/>
            <person name="Lippmeier J.C."/>
            <person name="Lucas S."/>
            <person name="Medina M."/>
            <person name="Montsant A."/>
            <person name="Obornik M."/>
            <person name="Parker M.S."/>
            <person name="Palenik B."/>
            <person name="Pazour G.J."/>
            <person name="Richardson P.M."/>
            <person name="Rynearson T.A."/>
            <person name="Saito M.A."/>
            <person name="Schwartz D.C."/>
            <person name="Thamatrakoln K."/>
            <person name="Valentin K."/>
            <person name="Vardi A."/>
            <person name="Wilkerson F.P."/>
            <person name="Rokhsar D.S."/>
        </authorList>
    </citation>
    <scope>NUCLEOTIDE SEQUENCE [LARGE SCALE GENOMIC DNA]</scope>
    <source>
        <strain evidence="1 2">CCMP1335</strain>
    </source>
</reference>
<dbReference type="SUPFAM" id="SSF52833">
    <property type="entry name" value="Thioredoxin-like"/>
    <property type="match status" value="1"/>
</dbReference>
<accession>B8CCT6</accession>